<feature type="transmembrane region" description="Helical" evidence="5">
    <location>
        <begin position="551"/>
        <end position="572"/>
    </location>
</feature>
<evidence type="ECO:0000256" key="4">
    <source>
        <dbReference type="ARBA" id="ARBA00023136"/>
    </source>
</evidence>
<name>A0A1V9YPJ3_9STRA</name>
<feature type="transmembrane region" description="Helical" evidence="5">
    <location>
        <begin position="736"/>
        <end position="755"/>
    </location>
</feature>
<feature type="transmembrane region" description="Helical" evidence="5">
    <location>
        <begin position="399"/>
        <end position="422"/>
    </location>
</feature>
<keyword evidence="3 5" id="KW-1133">Transmembrane helix</keyword>
<dbReference type="STRING" id="74557.A0A1V9YPJ3"/>
<dbReference type="SUPFAM" id="SSF103473">
    <property type="entry name" value="MFS general substrate transporter"/>
    <property type="match status" value="2"/>
</dbReference>
<feature type="transmembrane region" description="Helical" evidence="5">
    <location>
        <begin position="615"/>
        <end position="635"/>
    </location>
</feature>
<evidence type="ECO:0000256" key="1">
    <source>
        <dbReference type="ARBA" id="ARBA00004141"/>
    </source>
</evidence>
<feature type="transmembrane region" description="Helical" evidence="5">
    <location>
        <begin position="526"/>
        <end position="544"/>
    </location>
</feature>
<protein>
    <submittedName>
        <fullName evidence="7">Major Facilitator Superfamily (MFS)</fullName>
    </submittedName>
</protein>
<dbReference type="InterPro" id="IPR020846">
    <property type="entry name" value="MFS_dom"/>
</dbReference>
<evidence type="ECO:0000256" key="5">
    <source>
        <dbReference type="SAM" id="Phobius"/>
    </source>
</evidence>
<dbReference type="AlphaFoldDB" id="A0A1V9YPJ3"/>
<feature type="transmembrane region" description="Helical" evidence="5">
    <location>
        <begin position="647"/>
        <end position="666"/>
    </location>
</feature>
<evidence type="ECO:0000256" key="3">
    <source>
        <dbReference type="ARBA" id="ARBA00022989"/>
    </source>
</evidence>
<comment type="caution">
    <text evidence="7">The sequence shown here is derived from an EMBL/GenBank/DDBJ whole genome shotgun (WGS) entry which is preliminary data.</text>
</comment>
<feature type="domain" description="Major facilitator superfamily (MFS) profile" evidence="6">
    <location>
        <begin position="47"/>
        <end position="460"/>
    </location>
</feature>
<feature type="transmembrane region" description="Helical" evidence="5">
    <location>
        <begin position="143"/>
        <end position="164"/>
    </location>
</feature>
<evidence type="ECO:0000256" key="2">
    <source>
        <dbReference type="ARBA" id="ARBA00022692"/>
    </source>
</evidence>
<feature type="transmembrane region" description="Helical" evidence="5">
    <location>
        <begin position="368"/>
        <end position="387"/>
    </location>
</feature>
<feature type="transmembrane region" description="Helical" evidence="5">
    <location>
        <begin position="207"/>
        <end position="227"/>
    </location>
</feature>
<evidence type="ECO:0000313" key="7">
    <source>
        <dbReference type="EMBL" id="OQR87557.1"/>
    </source>
</evidence>
<dbReference type="OrthoDB" id="3639251at2759"/>
<feature type="non-terminal residue" evidence="7">
    <location>
        <position position="1"/>
    </location>
</feature>
<evidence type="ECO:0000259" key="6">
    <source>
        <dbReference type="PROSITE" id="PS50850"/>
    </source>
</evidence>
<keyword evidence="8" id="KW-1185">Reference proteome</keyword>
<keyword evidence="4 5" id="KW-0472">Membrane</keyword>
<sequence length="913" mass="100862">LIEMVLQTIIPCLIGVFVAGGALLDTEGSRESNQLHPRFYRWLRFSNWFPLGIAYAAFYMARYNIAAGNIASIRASLNTTSTDMGWVISSGSWAYALSAPFTGHITDRIGGQRGMALACIGAGICNLLLGVIFSLRTFTLAEFMLLFALNQTFQGFGTAAVVKINAMWYAPSERGIFSGIFNMLVVSGYYLALGSGGSIVEHLGWPFLFYIPSIMLFSIGVMALVWIKNAPPTKYKHPSLPTMPVTRPLCHENGNSGFVRLLCNPTVWGYLGAIACLSWARDGLLNWMYSYFDAVRPTPLTTRDRSLLGGAWTLGGFVGGILCGWVSDRVFQSKRMPPIVLFAVLQAILVYTLYDLGSRVSVESLAGLLFFASVFLLGSYTMLSYTIPTDLPVDIAASAGGLFTTAAYLATGLSGAAMGCLIQRWGYSIWVMSLLVASLASGVCTMLGSYLARFHANSFEETIPIKSSGYSSSRSRRASLINTQADFFAVENDEEYDIQESVIMARTQLPQLPDQLDFTKENIERILTFGTWCYAIFAPIVGHITDRIGGYRISLVACVGIGICHLALALHFHVSYTSKGSFMFVYIMSRILEGFIAASLCKINAKWYTQKERGVFAGVLSSTILAGSDIVVELVNLQNLLQNWCQIFLLSSGSLFALAFVCLEVLKDKPLKARQQSQRCYFKRTATLGEALCHKPLLGYIVIMVCLSYVMTTLIDDFYYFTSEAHHQKLKASDRALLRLSWLLGGVVGGILCGLQNDLVHEAQRPYTIGLLCCYQTVVVCALLFISQVWLIDTIVMFIIFSSAVVMGILSLLTWAISMEMPFEMTSSAIGLLITAKYIGIGLSEATLGQYRSSISFVTWVFIIVIITIVAALVSFWIHIFMVESPRKMTERIPLYRLRQDHEDPMSMRRASL</sequence>
<dbReference type="PANTHER" id="PTHR43184">
    <property type="entry name" value="MAJOR FACILITATOR SUPERFAMILY TRANSPORTER 16, ISOFORM B"/>
    <property type="match status" value="1"/>
</dbReference>
<reference evidence="7 8" key="1">
    <citation type="journal article" date="2014" name="Genome Biol. Evol.">
        <title>The secreted proteins of Achlya hypogyna and Thraustotheca clavata identify the ancestral oomycete secretome and reveal gene acquisitions by horizontal gene transfer.</title>
        <authorList>
            <person name="Misner I."/>
            <person name="Blouin N."/>
            <person name="Leonard G."/>
            <person name="Richards T.A."/>
            <person name="Lane C.E."/>
        </authorList>
    </citation>
    <scope>NUCLEOTIDE SEQUENCE [LARGE SCALE GENOMIC DNA]</scope>
    <source>
        <strain evidence="7 8">ATCC 34112</strain>
    </source>
</reference>
<dbReference type="GO" id="GO:0022857">
    <property type="term" value="F:transmembrane transporter activity"/>
    <property type="evidence" value="ECO:0007669"/>
    <property type="project" value="InterPro"/>
</dbReference>
<feature type="transmembrane region" description="Helical" evidence="5">
    <location>
        <begin position="306"/>
        <end position="327"/>
    </location>
</feature>
<feature type="domain" description="Major facilitator superfamily (MFS) profile" evidence="6">
    <location>
        <begin position="485"/>
        <end position="887"/>
    </location>
</feature>
<feature type="transmembrane region" description="Helical" evidence="5">
    <location>
        <begin position="829"/>
        <end position="851"/>
    </location>
</feature>
<feature type="transmembrane region" description="Helical" evidence="5">
    <location>
        <begin position="584"/>
        <end position="603"/>
    </location>
</feature>
<gene>
    <name evidence="7" type="ORF">THRCLA_10444</name>
</gene>
<feature type="transmembrane region" description="Helical" evidence="5">
    <location>
        <begin position="857"/>
        <end position="882"/>
    </location>
</feature>
<dbReference type="Gene3D" id="1.20.1250.20">
    <property type="entry name" value="MFS general substrate transporter like domains"/>
    <property type="match status" value="4"/>
</dbReference>
<feature type="transmembrane region" description="Helical" evidence="5">
    <location>
        <begin position="767"/>
        <end position="789"/>
    </location>
</feature>
<feature type="transmembrane region" description="Helical" evidence="5">
    <location>
        <begin position="115"/>
        <end position="137"/>
    </location>
</feature>
<feature type="transmembrane region" description="Helical" evidence="5">
    <location>
        <begin position="339"/>
        <end position="356"/>
    </location>
</feature>
<dbReference type="Proteomes" id="UP000243217">
    <property type="component" value="Unassembled WGS sequence"/>
</dbReference>
<feature type="transmembrane region" description="Helical" evidence="5">
    <location>
        <begin position="45"/>
        <end position="65"/>
    </location>
</feature>
<feature type="transmembrane region" description="Helical" evidence="5">
    <location>
        <begin position="176"/>
        <end position="195"/>
    </location>
</feature>
<dbReference type="InterPro" id="IPR036259">
    <property type="entry name" value="MFS_trans_sf"/>
</dbReference>
<dbReference type="PROSITE" id="PS50850">
    <property type="entry name" value="MFS"/>
    <property type="match status" value="2"/>
</dbReference>
<dbReference type="Pfam" id="PF07690">
    <property type="entry name" value="MFS_1"/>
    <property type="match status" value="2"/>
</dbReference>
<accession>A0A1V9YPJ3</accession>
<dbReference type="GO" id="GO:0005789">
    <property type="term" value="C:endoplasmic reticulum membrane"/>
    <property type="evidence" value="ECO:0007669"/>
    <property type="project" value="TreeGrafter"/>
</dbReference>
<feature type="transmembrane region" description="Helical" evidence="5">
    <location>
        <begin position="85"/>
        <end position="103"/>
    </location>
</feature>
<comment type="subcellular location">
    <subcellularLocation>
        <location evidence="1">Membrane</location>
        <topology evidence="1">Multi-pass membrane protein</topology>
    </subcellularLocation>
</comment>
<keyword evidence="2 5" id="KW-0812">Transmembrane</keyword>
<dbReference type="EMBL" id="JNBS01003392">
    <property type="protein sequence ID" value="OQR87557.1"/>
    <property type="molecule type" value="Genomic_DNA"/>
</dbReference>
<proteinExistence type="predicted"/>
<dbReference type="PANTHER" id="PTHR43184:SF12">
    <property type="entry name" value="SUGAR PHOSPHATE EXCHANGER 3"/>
    <property type="match status" value="1"/>
</dbReference>
<dbReference type="InterPro" id="IPR011701">
    <property type="entry name" value="MFS"/>
</dbReference>
<organism evidence="7 8">
    <name type="scientific">Thraustotheca clavata</name>
    <dbReference type="NCBI Taxonomy" id="74557"/>
    <lineage>
        <taxon>Eukaryota</taxon>
        <taxon>Sar</taxon>
        <taxon>Stramenopiles</taxon>
        <taxon>Oomycota</taxon>
        <taxon>Saprolegniomycetes</taxon>
        <taxon>Saprolegniales</taxon>
        <taxon>Achlyaceae</taxon>
        <taxon>Thraustotheca</taxon>
    </lineage>
</organism>
<evidence type="ECO:0000313" key="8">
    <source>
        <dbReference type="Proteomes" id="UP000243217"/>
    </source>
</evidence>
<feature type="transmembrane region" description="Helical" evidence="5">
    <location>
        <begin position="795"/>
        <end position="817"/>
    </location>
</feature>
<feature type="transmembrane region" description="Helical" evidence="5">
    <location>
        <begin position="697"/>
        <end position="716"/>
    </location>
</feature>
<feature type="transmembrane region" description="Helical" evidence="5">
    <location>
        <begin position="6"/>
        <end position="24"/>
    </location>
</feature>
<feature type="transmembrane region" description="Helical" evidence="5">
    <location>
        <begin position="429"/>
        <end position="452"/>
    </location>
</feature>